<reference evidence="2 3" key="1">
    <citation type="submission" date="2010-08" db="EMBL/GenBank/DDBJ databases">
        <title>Complete sequence of Clostridium cellulovorans 743B.</title>
        <authorList>
            <consortium name="US DOE Joint Genome Institute"/>
            <person name="Lucas S."/>
            <person name="Copeland A."/>
            <person name="Lapidus A."/>
            <person name="Cheng J.-F."/>
            <person name="Bruce D."/>
            <person name="Goodwin L."/>
            <person name="Pitluck S."/>
            <person name="Chertkov O."/>
            <person name="Detter J.C."/>
            <person name="Han C."/>
            <person name="Tapia R."/>
            <person name="Land M."/>
            <person name="Hauser L."/>
            <person name="Chang Y.-J."/>
            <person name="Jeffries C."/>
            <person name="Kyrpides N."/>
            <person name="Ivanova N."/>
            <person name="Mikhailova N."/>
            <person name="Hemme C.L."/>
            <person name="Woyke T."/>
        </authorList>
    </citation>
    <scope>NUCLEOTIDE SEQUENCE [LARGE SCALE GENOMIC DNA]</scope>
    <source>
        <strain evidence="3">ATCC 35296 / DSM 3052 / OCM 3 / 743B</strain>
    </source>
</reference>
<dbReference type="STRING" id="573061.Clocel_4220"/>
<sequence length="249" mass="28169">MLNYIKGEIYKVIKRPYLFVITFALGIGCLFIGGVLPKLLMAESILNLTRYGILSISNLLVIGINAILLIFLPIFTEDFRNKTFKNLVNVNLSRKQMFLAKYIVQLIMAVIMAIILFLFLGVAIQMLPPGEGYSNSMFIGFFIKLFSTIPCFATGIAIIDLLAILVKKEILICVIYYYGYIQIYAIIMFMLYRSSNTILRVIFMPAQIGNLFYNEFSVSACLLTAITGLVYSTLLVFNLNLMAKKAEIY</sequence>
<dbReference type="RefSeq" id="WP_010074234.1">
    <property type="nucleotide sequence ID" value="NC_014393.1"/>
</dbReference>
<dbReference type="KEGG" id="ccb:Clocel_4220"/>
<keyword evidence="1" id="KW-1133">Transmembrane helix</keyword>
<evidence type="ECO:0008006" key="4">
    <source>
        <dbReference type="Google" id="ProtNLM"/>
    </source>
</evidence>
<keyword evidence="1" id="KW-0472">Membrane</keyword>
<gene>
    <name evidence="2" type="ordered locus">Clocel_4220</name>
</gene>
<feature type="transmembrane region" description="Helical" evidence="1">
    <location>
        <begin position="170"/>
        <end position="192"/>
    </location>
</feature>
<proteinExistence type="predicted"/>
<keyword evidence="3" id="KW-1185">Reference proteome</keyword>
<evidence type="ECO:0000313" key="2">
    <source>
        <dbReference type="EMBL" id="ADL53881.1"/>
    </source>
</evidence>
<dbReference type="HOGENOM" id="CLU_1114297_0_0_9"/>
<keyword evidence="1" id="KW-0812">Transmembrane</keyword>
<dbReference type="OrthoDB" id="1707305at2"/>
<feature type="transmembrane region" description="Helical" evidence="1">
    <location>
        <begin position="16"/>
        <end position="36"/>
    </location>
</feature>
<feature type="transmembrane region" description="Helical" evidence="1">
    <location>
        <begin position="56"/>
        <end position="75"/>
    </location>
</feature>
<dbReference type="PROSITE" id="PS51257">
    <property type="entry name" value="PROKAR_LIPOPROTEIN"/>
    <property type="match status" value="1"/>
</dbReference>
<dbReference type="Pfam" id="PF12730">
    <property type="entry name" value="ABC2_membrane_4"/>
    <property type="match status" value="1"/>
</dbReference>
<feature type="transmembrane region" description="Helical" evidence="1">
    <location>
        <begin position="102"/>
        <end position="126"/>
    </location>
</feature>
<feature type="transmembrane region" description="Helical" evidence="1">
    <location>
        <begin position="212"/>
        <end position="237"/>
    </location>
</feature>
<name>D9SN89_CLOC7</name>
<dbReference type="EMBL" id="CP002160">
    <property type="protein sequence ID" value="ADL53881.1"/>
    <property type="molecule type" value="Genomic_DNA"/>
</dbReference>
<accession>D9SN89</accession>
<protein>
    <recommendedName>
        <fullName evidence="4">ABC-2 family transporter protein</fullName>
    </recommendedName>
</protein>
<dbReference type="Proteomes" id="UP000002730">
    <property type="component" value="Chromosome"/>
</dbReference>
<feature type="transmembrane region" description="Helical" evidence="1">
    <location>
        <begin position="138"/>
        <end position="163"/>
    </location>
</feature>
<evidence type="ECO:0000256" key="1">
    <source>
        <dbReference type="SAM" id="Phobius"/>
    </source>
</evidence>
<dbReference type="eggNOG" id="ENOG502ZHPG">
    <property type="taxonomic scope" value="Bacteria"/>
</dbReference>
<organism evidence="2 3">
    <name type="scientific">Clostridium cellulovorans (strain ATCC 35296 / DSM 3052 / OCM 3 / 743B)</name>
    <dbReference type="NCBI Taxonomy" id="573061"/>
    <lineage>
        <taxon>Bacteria</taxon>
        <taxon>Bacillati</taxon>
        <taxon>Bacillota</taxon>
        <taxon>Clostridia</taxon>
        <taxon>Eubacteriales</taxon>
        <taxon>Clostridiaceae</taxon>
        <taxon>Clostridium</taxon>
    </lineage>
</organism>
<evidence type="ECO:0000313" key="3">
    <source>
        <dbReference type="Proteomes" id="UP000002730"/>
    </source>
</evidence>
<dbReference type="AlphaFoldDB" id="D9SN89"/>